<proteinExistence type="predicted"/>
<comment type="caution">
    <text evidence="1">The sequence shown here is derived from an EMBL/GenBank/DDBJ whole genome shotgun (WGS) entry which is preliminary data.</text>
</comment>
<organism evidence="1 2">
    <name type="scientific">Phytophthora nicotianae P10297</name>
    <dbReference type="NCBI Taxonomy" id="1317064"/>
    <lineage>
        <taxon>Eukaryota</taxon>
        <taxon>Sar</taxon>
        <taxon>Stramenopiles</taxon>
        <taxon>Oomycota</taxon>
        <taxon>Peronosporomycetes</taxon>
        <taxon>Peronosporales</taxon>
        <taxon>Peronosporaceae</taxon>
        <taxon>Phytophthora</taxon>
    </lineage>
</organism>
<dbReference type="Proteomes" id="UP000018948">
    <property type="component" value="Unassembled WGS sequence"/>
</dbReference>
<gene>
    <name evidence="1" type="ORF">F442_01353</name>
</gene>
<name>W3A2I5_PHYNI</name>
<reference evidence="1 2" key="1">
    <citation type="submission" date="2013-11" db="EMBL/GenBank/DDBJ databases">
        <title>The Genome Sequence of Phytophthora parasitica P10297.</title>
        <authorList>
            <consortium name="The Broad Institute Genomics Platform"/>
            <person name="Russ C."/>
            <person name="Tyler B."/>
            <person name="Panabieres F."/>
            <person name="Shan W."/>
            <person name="Tripathy S."/>
            <person name="Grunwald N."/>
            <person name="Machado M."/>
            <person name="Johnson C.S."/>
            <person name="Walker B."/>
            <person name="Young S.K."/>
            <person name="Zeng Q."/>
            <person name="Gargeya S."/>
            <person name="Fitzgerald M."/>
            <person name="Haas B."/>
            <person name="Abouelleil A."/>
            <person name="Allen A.W."/>
            <person name="Alvarado L."/>
            <person name="Arachchi H.M."/>
            <person name="Berlin A.M."/>
            <person name="Chapman S.B."/>
            <person name="Gainer-Dewar J."/>
            <person name="Goldberg J."/>
            <person name="Griggs A."/>
            <person name="Gujja S."/>
            <person name="Hansen M."/>
            <person name="Howarth C."/>
            <person name="Imamovic A."/>
            <person name="Ireland A."/>
            <person name="Larimer J."/>
            <person name="McCowan C."/>
            <person name="Murphy C."/>
            <person name="Pearson M."/>
            <person name="Poon T.W."/>
            <person name="Priest M."/>
            <person name="Roberts A."/>
            <person name="Saif S."/>
            <person name="Shea T."/>
            <person name="Sisk P."/>
            <person name="Sykes S."/>
            <person name="Wortman J."/>
            <person name="Nusbaum C."/>
            <person name="Birren B."/>
        </authorList>
    </citation>
    <scope>NUCLEOTIDE SEQUENCE [LARGE SCALE GENOMIC DNA]</scope>
    <source>
        <strain evidence="1 2">P10297</strain>
    </source>
</reference>
<evidence type="ECO:0000313" key="2">
    <source>
        <dbReference type="Proteomes" id="UP000018948"/>
    </source>
</evidence>
<evidence type="ECO:0000313" key="1">
    <source>
        <dbReference type="EMBL" id="ETP53758.1"/>
    </source>
</evidence>
<dbReference type="EMBL" id="ANIY01000254">
    <property type="protein sequence ID" value="ETP53758.1"/>
    <property type="molecule type" value="Genomic_DNA"/>
</dbReference>
<protein>
    <submittedName>
        <fullName evidence="1">Uncharacterized protein</fullName>
    </submittedName>
</protein>
<sequence length="56" mass="6630">MSCLTRIHVRRLLQLKIPRLLKFQTKMRLIKISQSSKCALLKIRIPTVPNFSIRLQ</sequence>
<accession>W3A2I5</accession>
<dbReference type="AlphaFoldDB" id="W3A2I5"/>